<evidence type="ECO:0000313" key="2">
    <source>
        <dbReference type="Proteomes" id="UP000002308"/>
    </source>
</evidence>
<dbReference type="KEGG" id="siy:YG5714_1763"/>
<sequence>MKWKHYLIYSVRLIEITFLLLAPLLMLHPLNATISRYSCGGGANYQFIGVEYAKLTIGSNTEYYAIGLSYNGTNATLWFELYNSTEYPNVENWTFFYELGFNGNQAYNYTIVANEANSILNYWDNIFYENGYFDLGFPIVFYVNQTTDQLVMWVPNVTDPGVIAIYSYNTGTTVYVYGWLLKYTNEQGGYVALSNDNNLFAYQVEFANDYDALHFQLDLMNFFYTYKVQIQKGEMTYQEFYNILQSDTTNDPVVEYANSYGGYVTKIDSVGLDSPGYYTMDELATYMSQYLEEIDQDWGATIPTNVVVYDGGIIYPPDFSEPGLMGVWLIDENL</sequence>
<reference evidence="1 2" key="1">
    <citation type="journal article" date="2009" name="Proc. Natl. Acad. Sci. U.S.A.">
        <title>Biogeography of the Sulfolobus islandicus pan-genome.</title>
        <authorList>
            <person name="Reno M.L."/>
            <person name="Held N.L."/>
            <person name="Fields C.J."/>
            <person name="Burke P.V."/>
            <person name="Whitaker R.J."/>
        </authorList>
    </citation>
    <scope>NUCLEOTIDE SEQUENCE [LARGE SCALE GENOMIC DNA]</scope>
    <source>
        <strain evidence="2">Y.G.57.14 / Yellowstone #1</strain>
    </source>
</reference>
<organism evidence="1 2">
    <name type="scientific">Saccharolobus islandicus (strain Y.G.57.14 / Yellowstone #1)</name>
    <name type="common">Sulfolobus islandicus</name>
    <dbReference type="NCBI Taxonomy" id="439386"/>
    <lineage>
        <taxon>Archaea</taxon>
        <taxon>Thermoproteota</taxon>
        <taxon>Thermoprotei</taxon>
        <taxon>Sulfolobales</taxon>
        <taxon>Sulfolobaceae</taxon>
        <taxon>Saccharolobus</taxon>
    </lineage>
</organism>
<dbReference type="RefSeq" id="WP_012716343.1">
    <property type="nucleotide sequence ID" value="NC_012622.1"/>
</dbReference>
<name>C3N725_SACI7</name>
<dbReference type="AlphaFoldDB" id="C3N725"/>
<gene>
    <name evidence="1" type="ordered locus">YG5714_1763</name>
</gene>
<dbReference type="GeneID" id="7807450"/>
<dbReference type="HOGENOM" id="CLU_830599_0_0_2"/>
<dbReference type="EMBL" id="CP001403">
    <property type="protein sequence ID" value="ACP46019.1"/>
    <property type="molecule type" value="Genomic_DNA"/>
</dbReference>
<accession>C3N725</accession>
<protein>
    <submittedName>
        <fullName evidence="1">Uncharacterized protein</fullName>
    </submittedName>
</protein>
<evidence type="ECO:0000313" key="1">
    <source>
        <dbReference type="EMBL" id="ACP46019.1"/>
    </source>
</evidence>
<dbReference type="Proteomes" id="UP000002308">
    <property type="component" value="Chromosome"/>
</dbReference>
<proteinExistence type="predicted"/>